<feature type="compositionally biased region" description="Low complexity" evidence="1">
    <location>
        <begin position="1332"/>
        <end position="1348"/>
    </location>
</feature>
<evidence type="ECO:0000313" key="3">
    <source>
        <dbReference type="EMBL" id="KAG2428733.1"/>
    </source>
</evidence>
<keyword evidence="4" id="KW-1185">Reference proteome</keyword>
<feature type="compositionally biased region" description="Polar residues" evidence="1">
    <location>
        <begin position="350"/>
        <end position="360"/>
    </location>
</feature>
<feature type="domain" description="UspA" evidence="2">
    <location>
        <begin position="1439"/>
        <end position="1564"/>
    </location>
</feature>
<evidence type="ECO:0000313" key="4">
    <source>
        <dbReference type="Proteomes" id="UP000650467"/>
    </source>
</evidence>
<dbReference type="Proteomes" id="UP000650467">
    <property type="component" value="Unassembled WGS sequence"/>
</dbReference>
<gene>
    <name evidence="3" type="ORF">HXX76_011436</name>
</gene>
<accession>A0A835SS86</accession>
<feature type="region of interest" description="Disordered" evidence="1">
    <location>
        <begin position="1014"/>
        <end position="1169"/>
    </location>
</feature>
<dbReference type="OrthoDB" id="535350at2759"/>
<evidence type="ECO:0000256" key="1">
    <source>
        <dbReference type="SAM" id="MobiDB-lite"/>
    </source>
</evidence>
<feature type="compositionally biased region" description="Low complexity" evidence="1">
    <location>
        <begin position="1304"/>
        <end position="1323"/>
    </location>
</feature>
<feature type="compositionally biased region" description="Low complexity" evidence="1">
    <location>
        <begin position="1040"/>
        <end position="1074"/>
    </location>
</feature>
<feature type="compositionally biased region" description="Gly residues" evidence="1">
    <location>
        <begin position="1089"/>
        <end position="1098"/>
    </location>
</feature>
<organism evidence="3 4">
    <name type="scientific">Chlamydomonas incerta</name>
    <dbReference type="NCBI Taxonomy" id="51695"/>
    <lineage>
        <taxon>Eukaryota</taxon>
        <taxon>Viridiplantae</taxon>
        <taxon>Chlorophyta</taxon>
        <taxon>core chlorophytes</taxon>
        <taxon>Chlorophyceae</taxon>
        <taxon>CS clade</taxon>
        <taxon>Chlamydomonadales</taxon>
        <taxon>Chlamydomonadaceae</taxon>
        <taxon>Chlamydomonas</taxon>
    </lineage>
</organism>
<evidence type="ECO:0000259" key="2">
    <source>
        <dbReference type="Pfam" id="PF00582"/>
    </source>
</evidence>
<dbReference type="Gene3D" id="3.40.50.620">
    <property type="entry name" value="HUPs"/>
    <property type="match status" value="1"/>
</dbReference>
<dbReference type="PANTHER" id="PTHR45725">
    <property type="entry name" value="FORMIN HOMOLOGY 2 FAMILY MEMBER"/>
    <property type="match status" value="1"/>
</dbReference>
<dbReference type="InterPro" id="IPR014729">
    <property type="entry name" value="Rossmann-like_a/b/a_fold"/>
</dbReference>
<name>A0A835SS86_CHLIN</name>
<dbReference type="InterPro" id="IPR051425">
    <property type="entry name" value="Formin_Homology"/>
</dbReference>
<dbReference type="SUPFAM" id="SSF52402">
    <property type="entry name" value="Adenine nucleotide alpha hydrolases-like"/>
    <property type="match status" value="1"/>
</dbReference>
<feature type="region of interest" description="Disordered" evidence="1">
    <location>
        <begin position="310"/>
        <end position="331"/>
    </location>
</feature>
<proteinExistence type="predicted"/>
<reference evidence="3" key="1">
    <citation type="journal article" date="2020" name="bioRxiv">
        <title>Comparative genomics of Chlamydomonas.</title>
        <authorList>
            <person name="Craig R.J."/>
            <person name="Hasan A.R."/>
            <person name="Ness R.W."/>
            <person name="Keightley P.D."/>
        </authorList>
    </citation>
    <scope>NUCLEOTIDE SEQUENCE</scope>
    <source>
        <strain evidence="3">SAG 7.73</strain>
    </source>
</reference>
<dbReference type="InterPro" id="IPR006016">
    <property type="entry name" value="UspA"/>
</dbReference>
<feature type="compositionally biased region" description="Polar residues" evidence="1">
    <location>
        <begin position="573"/>
        <end position="582"/>
    </location>
</feature>
<feature type="region of interest" description="Disordered" evidence="1">
    <location>
        <begin position="562"/>
        <end position="582"/>
    </location>
</feature>
<feature type="region of interest" description="Disordered" evidence="1">
    <location>
        <begin position="345"/>
        <end position="446"/>
    </location>
</feature>
<feature type="compositionally biased region" description="Acidic residues" evidence="1">
    <location>
        <begin position="316"/>
        <end position="331"/>
    </location>
</feature>
<feature type="region of interest" description="Disordered" evidence="1">
    <location>
        <begin position="1272"/>
        <end position="1348"/>
    </location>
</feature>
<comment type="caution">
    <text evidence="3">The sequence shown here is derived from an EMBL/GenBank/DDBJ whole genome shotgun (WGS) entry which is preliminary data.</text>
</comment>
<sequence length="1749" mass="179158">MGGAASRDFIENQKAKSTVAQELDELGGYDRPALAKNQSFTARLDWLGNQVGKASNQIEAALSKDEQAGRKELEKEAKRRQLMAMRRGQGDVRLNLQYADFYLTHKQFERPPVTSSGNSILKPAGSPGSITHGSAPGHGVLFSPDTVDHLEAPASPKTEAAKKSAEKVATLTRVYSGRNSGGSFTSQGTAHSGGSSGPASGGHAAAAGGVQPAPPSTSVGNKWRQTVMHAKKTAFLAVNTANALMGGKRRGGPGRIDNFAIYAEHQLGENMTRFAEESNKLAEAREQLPKMKTELEQLREQMRQLALEQQRAMEAGGDEDDEPVVEPEEDPDTIAADEAAAVAAAAAMNMRQQRQSQNGRFWNYGAKGDGSFGPPPPVRKKQPKQLKDHPAASGPSNTSSSAGPGPGSFALAPSPLGAPPGLPDVAGGPLSGRRRVSTGSPGNNLVTQSINGPVSSLLNNVHGPGLGLPGPSLAGPPGPGGLGILAGPALGRASGARASWSGSGPVPESLVAAAAAAAAAAGAAKGAAEAASLSGPYGSAPLSGHSSMGALKPLRGGGFGLSAKVPSSAHGPRSQSDPNSSLGAAAAAAVAATSGLARPASGMRASMTARPPSSRPGTVANRLREVHRVDSPRNSGEYRLGTMAERVKSKTGDIKMRKAAARAALRDLRDEETANVLKQQSLLAAIDEAQGIISTSSGLLQMYCNRANGRWVEAQSWALPYVHEMVMPAVRRQVERYKEVVMKDLRAGKLAVQIHVDDDVLHSSRLGPVSLWGADPWALLALTHPARTEATGHLVGLGLGVRQLLALATAVEAMAGHEALMRFPVVLACHEGQVDALVKDLSSRRLCRFHPDNLIIIVQQRAPGHTFDRERRSFVVAREAPLRPAGSGYALLALGWAGSDAFRLGGPDFSERRPLSQSSLDVFTERGIEWLSSWRLRDLVHYSPESCLNIDQLAYSYALQDSVDANMTMQVELMDGMQGASRCGSGIVLALKERAKPPAAASAALTSTVALLRRPGGTGAGDSNTSPATSGVGTPQSHNASPATSGGGAASAYSAGSGGSSAASSPADSGSLASRFNPGYQPHGASPLGPGGGGGVGAGQNALMAPTPPAGAAPNRGPGQQSPHRMQSHRHQSGSNSGSAPPSPKPASAPPAVSGSGTARRPRAGGIGTEGGPLGACDIKWCDVQTPALATGLQQMIDLATIQTGTQPRLAIAIKRYVFHVPSLKGMLTSPSIFRPAVVVGEGGFLYVTFDASDITALAGARCVSVSYTPRSGASSADAPAGPAAPGAGSPNGSGGGAPPHVSAAAGHANAAGGHANAAAGGALPHLMPRKSSSGTSPSLPSSGSLGLPGSNPAMVTAAAAAAAAALQRGRLLTNDADLDTLLYVVSEQDASPLFRASVSATNTARSRVIAHAAGGIAAAGPTPASARGLKAPPPKNVIVVAVADDASCPLAVRVAMGVMKPGADCIHLLAIAKDGSHTVMQSLKALTERFETMASATLGEVKSVVQVKRKSIVEDICAYAESQRAVLLITGSMSLAAPQGSSVVGSVALSVARESAVPVMVVKPTARLVESAYEVGKKPCLRCLVGAEPSSRPLVRFVVGKVLDGGRGDRLVLVRGKAFDKDMQELTSSRRILDHLVDEAVSNRRFDASLVVRRMVPGGFDAEYPRVADADQCHIVGVQVPEGRGPLPNTVIAMLRASRSAVLLYRATSGAPGAVAANRSALEQAEADAEAAAVAGKGASESGEGAAH</sequence>
<feature type="compositionally biased region" description="Low complexity" evidence="1">
    <location>
        <begin position="391"/>
        <end position="415"/>
    </location>
</feature>
<dbReference type="PANTHER" id="PTHR45725:SF18">
    <property type="entry name" value="ORC1-LIKE AAA ATPASE DOMAIN-CONTAINING PROTEIN"/>
    <property type="match status" value="1"/>
</dbReference>
<feature type="compositionally biased region" description="Low complexity" evidence="1">
    <location>
        <begin position="1272"/>
        <end position="1289"/>
    </location>
</feature>
<feature type="compositionally biased region" description="Low complexity" evidence="1">
    <location>
        <begin position="201"/>
        <end position="211"/>
    </location>
</feature>
<protein>
    <recommendedName>
        <fullName evidence="2">UspA domain-containing protein</fullName>
    </recommendedName>
</protein>
<feature type="compositionally biased region" description="Polar residues" evidence="1">
    <location>
        <begin position="1021"/>
        <end position="1039"/>
    </location>
</feature>
<dbReference type="EMBL" id="JAEHOC010000033">
    <property type="protein sequence ID" value="KAG2428733.1"/>
    <property type="molecule type" value="Genomic_DNA"/>
</dbReference>
<dbReference type="Pfam" id="PF00582">
    <property type="entry name" value="Usp"/>
    <property type="match status" value="1"/>
</dbReference>
<dbReference type="CDD" id="cd00293">
    <property type="entry name" value="USP-like"/>
    <property type="match status" value="1"/>
</dbReference>
<feature type="compositionally biased region" description="Polar residues" evidence="1">
    <location>
        <begin position="437"/>
        <end position="446"/>
    </location>
</feature>
<feature type="region of interest" description="Disordered" evidence="1">
    <location>
        <begin position="112"/>
        <end position="221"/>
    </location>
</feature>
<feature type="compositionally biased region" description="Polar residues" evidence="1">
    <location>
        <begin position="177"/>
        <end position="189"/>
    </location>
</feature>
<feature type="region of interest" description="Disordered" evidence="1">
    <location>
        <begin position="597"/>
        <end position="619"/>
    </location>
</feature>